<protein>
    <submittedName>
        <fullName evidence="1">Cytidylate kinase</fullName>
    </submittedName>
</protein>
<accession>A0A1M5ALC5</accession>
<proteinExistence type="predicted"/>
<keyword evidence="1" id="KW-0808">Transferase</keyword>
<dbReference type="EMBL" id="FQUG01000013">
    <property type="protein sequence ID" value="SHF31049.1"/>
    <property type="molecule type" value="Genomic_DNA"/>
</dbReference>
<reference evidence="1 2" key="1">
    <citation type="submission" date="2016-11" db="EMBL/GenBank/DDBJ databases">
        <authorList>
            <person name="Jaros S."/>
            <person name="Januszkiewicz K."/>
            <person name="Wedrychowicz H."/>
        </authorList>
    </citation>
    <scope>NUCLEOTIDE SEQUENCE [LARGE SCALE GENOMIC DNA]</scope>
    <source>
        <strain evidence="1 2">DSM 10502</strain>
    </source>
</reference>
<evidence type="ECO:0000313" key="2">
    <source>
        <dbReference type="Proteomes" id="UP000184404"/>
    </source>
</evidence>
<dbReference type="GO" id="GO:0016301">
    <property type="term" value="F:kinase activity"/>
    <property type="evidence" value="ECO:0007669"/>
    <property type="project" value="UniProtKB-KW"/>
</dbReference>
<dbReference type="InterPro" id="IPR027417">
    <property type="entry name" value="P-loop_NTPase"/>
</dbReference>
<dbReference type="STRING" id="1123243.SAMN02745190_02357"/>
<dbReference type="Pfam" id="PF13189">
    <property type="entry name" value="Cytidylate_kin2"/>
    <property type="match status" value="1"/>
</dbReference>
<dbReference type="RefSeq" id="WP_072936455.1">
    <property type="nucleotide sequence ID" value="NZ_FQUG01000013.1"/>
</dbReference>
<keyword evidence="2" id="KW-1185">Reference proteome</keyword>
<gene>
    <name evidence="1" type="ORF">SAMN02745190_02357</name>
</gene>
<evidence type="ECO:0000313" key="1">
    <source>
        <dbReference type="EMBL" id="SHF31049.1"/>
    </source>
</evidence>
<organism evidence="1 2">
    <name type="scientific">Schwartzia succinivorans DSM 10502</name>
    <dbReference type="NCBI Taxonomy" id="1123243"/>
    <lineage>
        <taxon>Bacteria</taxon>
        <taxon>Bacillati</taxon>
        <taxon>Bacillota</taxon>
        <taxon>Negativicutes</taxon>
        <taxon>Selenomonadales</taxon>
        <taxon>Selenomonadaceae</taxon>
        <taxon>Schwartzia</taxon>
    </lineage>
</organism>
<dbReference type="Proteomes" id="UP000184404">
    <property type="component" value="Unassembled WGS sequence"/>
</dbReference>
<dbReference type="Gene3D" id="3.40.50.300">
    <property type="entry name" value="P-loop containing nucleotide triphosphate hydrolases"/>
    <property type="match status" value="1"/>
</dbReference>
<sequence>MIITLARQCGSNGTLIGRTLSQRYRMPLFDLRALTEAGKTKGLLERYPDFFAERPMNSLLSAITLSAVPDNVRIAAKEILTTLLPEDNFILIGRCGNVVYGGRADCVRIFLCGEFDERVKVLMGRYNLSHQSAEKKVREADENRLAYHRYFTGTTWGQADMYDLSINSCRLGLNRTEAIIENYIDDVMTGEVAAE</sequence>
<dbReference type="OrthoDB" id="9781180at2"/>
<keyword evidence="1" id="KW-0418">Kinase</keyword>
<name>A0A1M5ALC5_9FIRM</name>
<dbReference type="AlphaFoldDB" id="A0A1M5ALC5"/>